<reference evidence="3 4" key="1">
    <citation type="submission" date="2020-04" db="EMBL/GenBank/DDBJ databases">
        <title>Genome sequence of Streptomyces galbus strain I339.</title>
        <authorList>
            <person name="Silva E.A.N."/>
            <person name="Merces M."/>
            <person name="Castelo Branco A.P.O.T."/>
            <person name="Vasconcelos P.C."/>
            <person name="Costa N.P."/>
            <person name="Marinho G.C.S."/>
            <person name="Oliveira C.J.B."/>
            <person name="Araujo D."/>
            <person name="Rodrigues Junior V.S."/>
            <person name="Almeida R."/>
            <person name="Silva Filho U.R."/>
            <person name="Andrade A.S.A."/>
            <person name="Cibulski S.P."/>
        </authorList>
    </citation>
    <scope>NUCLEOTIDE SEQUENCE [LARGE SCALE GENOMIC DNA]</scope>
    <source>
        <strain evidence="3 4">I339</strain>
    </source>
</reference>
<evidence type="ECO:0000313" key="4">
    <source>
        <dbReference type="Proteomes" id="UP000744032"/>
    </source>
</evidence>
<dbReference type="Proteomes" id="UP000744032">
    <property type="component" value="Unassembled WGS sequence"/>
</dbReference>
<evidence type="ECO:0000259" key="2">
    <source>
        <dbReference type="Pfam" id="PF13454"/>
    </source>
</evidence>
<feature type="domain" description="FAD-dependent urate hydroxylase HpyO/Asp monooxygenase CreE-like FAD/NAD(P)-binding" evidence="2">
    <location>
        <begin position="170"/>
        <end position="358"/>
    </location>
</feature>
<name>A0ABX1IIJ8_STRGB</name>
<sequence length="833" mass="88838">MAFQALDARHAQEGPDGGTAFLGVTSRACLRLHRSSFTRRLAPTIAVHRIDIPCRWRQPACCFRPSPRGAAAGRTPRANTSITGPATRVPIQPRSRPADAPLCPPFSSSFRPRAEQSSSGCADGGGKGGTVDGTHGDARAARVGLPAGPPRRAAARSSGAVAPAHLEVCLVGAGPRGLSVLERLCAQEGKSPRWDTVTVHVVDPDPPGAGRVWRPTQSRHLLMNTVACQVTVFTDASVEIDGPLQEGPSLYQWAKALEAGALEPGPDGPHDDEAVAEARALGPDSYPTRALYGAYLTWAFQRVVAGAAAHVSVRTHPVRAVALTDADPADRHTGPQTVVLADGTRLTGLSAVVLAQGHVPTRPTATEHELAGFADRHGLTYVPPANPADVDLSGIRPGESVLLRGLGLNFFDYMALFTRGRGGVFTRVDGRLVYRPSGREPRLYAGSRRGVPYQARGENEKGAHGRHVPRLLTAGYIAGLRARDPRGGAVDFAADLWPLISKEVCAVYYAALLTARGADGAAVREFTERYLQAEPGPAEDRLLDAFGVGAAERWDWDRLARPYGYRVFEDLAAFRAWLRGHLDDDVRLARQGNVSGPVKAALDVLRDLRNEIRLAVDHAGLSADSHRDDLDGWYTPLNAYLSIGPPASRIEEMAALIDAGVLDVTGPGLRVGTDPRDPLGPCFTGVSSHIPHARVRATVLIEARLPEVDLRRTDDPLLRRLLRTGQCRPYRIPGTGRSGTGHETGGLAVTERPYHLIDARGTAHPRRFAFGVPTESVHWVTAAGIRPGVGSVTLEDSDAIAAAVLALPPATARRRPHAVEDGTAALAALTVEP</sequence>
<organism evidence="3 4">
    <name type="scientific">Streptomyces galbus</name>
    <dbReference type="NCBI Taxonomy" id="33898"/>
    <lineage>
        <taxon>Bacteria</taxon>
        <taxon>Bacillati</taxon>
        <taxon>Actinomycetota</taxon>
        <taxon>Actinomycetes</taxon>
        <taxon>Kitasatosporales</taxon>
        <taxon>Streptomycetaceae</taxon>
        <taxon>Streptomyces</taxon>
    </lineage>
</organism>
<evidence type="ECO:0000256" key="1">
    <source>
        <dbReference type="SAM" id="MobiDB-lite"/>
    </source>
</evidence>
<keyword evidence="4" id="KW-1185">Reference proteome</keyword>
<dbReference type="SUPFAM" id="SSF51905">
    <property type="entry name" value="FAD/NAD(P)-binding domain"/>
    <property type="match status" value="1"/>
</dbReference>
<accession>A0ABX1IIJ8</accession>
<dbReference type="PANTHER" id="PTHR40254">
    <property type="entry name" value="BLR0577 PROTEIN"/>
    <property type="match status" value="1"/>
</dbReference>
<protein>
    <submittedName>
        <fullName evidence="3">FAD/NAD(P)-binding protein</fullName>
    </submittedName>
</protein>
<feature type="compositionally biased region" description="Gly residues" evidence="1">
    <location>
        <begin position="122"/>
        <end position="131"/>
    </location>
</feature>
<dbReference type="InterPro" id="IPR036188">
    <property type="entry name" value="FAD/NAD-bd_sf"/>
</dbReference>
<feature type="compositionally biased region" description="Low complexity" evidence="1">
    <location>
        <begin position="141"/>
        <end position="156"/>
    </location>
</feature>
<dbReference type="InterPro" id="IPR052189">
    <property type="entry name" value="L-asp_N-monooxygenase_NS-form"/>
</dbReference>
<dbReference type="Pfam" id="PF13454">
    <property type="entry name" value="NAD_binding_9"/>
    <property type="match status" value="1"/>
</dbReference>
<feature type="compositionally biased region" description="Low complexity" evidence="1">
    <location>
        <begin position="67"/>
        <end position="78"/>
    </location>
</feature>
<dbReference type="InterPro" id="IPR038732">
    <property type="entry name" value="HpyO/CreE_NAD-binding"/>
</dbReference>
<proteinExistence type="predicted"/>
<comment type="caution">
    <text evidence="3">The sequence shown here is derived from an EMBL/GenBank/DDBJ whole genome shotgun (WGS) entry which is preliminary data.</text>
</comment>
<dbReference type="EMBL" id="JAAXMD010000034">
    <property type="protein sequence ID" value="NKQ24086.1"/>
    <property type="molecule type" value="Genomic_DNA"/>
</dbReference>
<evidence type="ECO:0000313" key="3">
    <source>
        <dbReference type="EMBL" id="NKQ24086.1"/>
    </source>
</evidence>
<dbReference type="PANTHER" id="PTHR40254:SF1">
    <property type="entry name" value="BLR0577 PROTEIN"/>
    <property type="match status" value="1"/>
</dbReference>
<gene>
    <name evidence="3" type="ORF">HF200_06310</name>
</gene>
<feature type="region of interest" description="Disordered" evidence="1">
    <location>
        <begin position="67"/>
        <end position="156"/>
    </location>
</feature>